<evidence type="ECO:0000313" key="2">
    <source>
        <dbReference type="EMBL" id="CAL1678029.1"/>
    </source>
</evidence>
<evidence type="ECO:0000256" key="1">
    <source>
        <dbReference type="SAM" id="MobiDB-lite"/>
    </source>
</evidence>
<feature type="region of interest" description="Disordered" evidence="1">
    <location>
        <begin position="1"/>
        <end position="32"/>
    </location>
</feature>
<dbReference type="AlphaFoldDB" id="A0AAV2NEX8"/>
<proteinExistence type="predicted"/>
<name>A0AAV2NEX8_9HYME</name>
<accession>A0AAV2NEX8</accession>
<reference evidence="2" key="1">
    <citation type="submission" date="2024-04" db="EMBL/GenBank/DDBJ databases">
        <authorList>
            <consortium name="Molecular Ecology Group"/>
        </authorList>
    </citation>
    <scope>NUCLEOTIDE SEQUENCE</scope>
</reference>
<dbReference type="Proteomes" id="UP001497644">
    <property type="component" value="Chromosome 13"/>
</dbReference>
<gene>
    <name evidence="2" type="ORF">LPLAT_LOCUS3947</name>
</gene>
<organism evidence="2 3">
    <name type="scientific">Lasius platythorax</name>
    <dbReference type="NCBI Taxonomy" id="488582"/>
    <lineage>
        <taxon>Eukaryota</taxon>
        <taxon>Metazoa</taxon>
        <taxon>Ecdysozoa</taxon>
        <taxon>Arthropoda</taxon>
        <taxon>Hexapoda</taxon>
        <taxon>Insecta</taxon>
        <taxon>Pterygota</taxon>
        <taxon>Neoptera</taxon>
        <taxon>Endopterygota</taxon>
        <taxon>Hymenoptera</taxon>
        <taxon>Apocrita</taxon>
        <taxon>Aculeata</taxon>
        <taxon>Formicoidea</taxon>
        <taxon>Formicidae</taxon>
        <taxon>Formicinae</taxon>
        <taxon>Lasius</taxon>
        <taxon>Lasius</taxon>
    </lineage>
</organism>
<dbReference type="EMBL" id="OZ034836">
    <property type="protein sequence ID" value="CAL1678029.1"/>
    <property type="molecule type" value="Genomic_DNA"/>
</dbReference>
<protein>
    <submittedName>
        <fullName evidence="2">Uncharacterized protein</fullName>
    </submittedName>
</protein>
<sequence length="79" mass="8930">MDIMGRVAHHRSYSTQSPSLVRSRVRRVSHSSIDLPQTYRARDRRQCPGKASAMNAEERNFGLVGYAVLAPDVTNRSEE</sequence>
<evidence type="ECO:0000313" key="3">
    <source>
        <dbReference type="Proteomes" id="UP001497644"/>
    </source>
</evidence>
<keyword evidence="3" id="KW-1185">Reference proteome</keyword>